<dbReference type="OrthoDB" id="5592079at2"/>
<accession>K6YRE6</accession>
<reference evidence="1 2" key="1">
    <citation type="journal article" date="2017" name="Antonie Van Leeuwenhoek">
        <title>Rhizobium rhizosphaerae sp. nov., a novel species isolated from rice rhizosphere.</title>
        <authorList>
            <person name="Zhao J.J."/>
            <person name="Zhang J."/>
            <person name="Zhang R.J."/>
            <person name="Zhang C.W."/>
            <person name="Yin H.Q."/>
            <person name="Zhang X.X."/>
        </authorList>
    </citation>
    <scope>NUCLEOTIDE SEQUENCE [LARGE SCALE GENOMIC DNA]</scope>
    <source>
        <strain evidence="1 2">BSs20135</strain>
    </source>
</reference>
<sequence length="298" mass="34134">MCGFTQQLSFAKSKQNKELSFNYTWSDHQDQTRDITFTLPLRQVNTQNHKKFIPDLAQQYVYIELHKAARKIDPREARVQIQHRGQDILIQVTSRSDKLFAKWQRSMDQSKKKALDQYLQDNYYSHFQTYLGQQAIKPDHLRYIEENTASLKPIAQAVYDKLPTNSETRNYVNLVLSWVQSIPYNELKNRLTSNGAGYLPPLSVVANNQGDCDSKTVLMASLIRSLLPEVKMIMVYLPNHALLGIALPFRTNEQTLDIEGADYLLMEPTGPAKIPLGEIANRSARDIAGNMFSIEEVP</sequence>
<comment type="caution">
    <text evidence="1">The sequence shown here is derived from an EMBL/GenBank/DDBJ whole genome shotgun (WGS) entry which is preliminary data.</text>
</comment>
<name>K6YRE6_9ALTE</name>
<proteinExistence type="predicted"/>
<gene>
    <name evidence="1" type="ORF">GARC_3793</name>
</gene>
<evidence type="ECO:0000313" key="2">
    <source>
        <dbReference type="Proteomes" id="UP000006327"/>
    </source>
</evidence>
<protein>
    <recommendedName>
        <fullName evidence="3">Transglutaminase-like domain-containing protein</fullName>
    </recommendedName>
</protein>
<dbReference type="AlphaFoldDB" id="K6YRE6"/>
<dbReference type="eggNOG" id="ENOG5031DN4">
    <property type="taxonomic scope" value="Bacteria"/>
</dbReference>
<dbReference type="Proteomes" id="UP000006327">
    <property type="component" value="Unassembled WGS sequence"/>
</dbReference>
<evidence type="ECO:0008006" key="3">
    <source>
        <dbReference type="Google" id="ProtNLM"/>
    </source>
</evidence>
<dbReference type="EMBL" id="BAEO01000055">
    <property type="protein sequence ID" value="GAC20747.1"/>
    <property type="molecule type" value="Genomic_DNA"/>
</dbReference>
<dbReference type="STRING" id="493475.GARC_3793"/>
<keyword evidence="2" id="KW-1185">Reference proteome</keyword>
<evidence type="ECO:0000313" key="1">
    <source>
        <dbReference type="EMBL" id="GAC20747.1"/>
    </source>
</evidence>
<organism evidence="1 2">
    <name type="scientific">Paraglaciecola arctica BSs20135</name>
    <dbReference type="NCBI Taxonomy" id="493475"/>
    <lineage>
        <taxon>Bacteria</taxon>
        <taxon>Pseudomonadati</taxon>
        <taxon>Pseudomonadota</taxon>
        <taxon>Gammaproteobacteria</taxon>
        <taxon>Alteromonadales</taxon>
        <taxon>Alteromonadaceae</taxon>
        <taxon>Paraglaciecola</taxon>
    </lineage>
</organism>